<sequence>MSFKFITQALEVWHSIGTLRGSKLVVARLTPFVKYVRMNKTTDVSLLHEFNSFDRFALARYNTLRAFPS</sequence>
<name>A0A142IF94_9CAUD</name>
<protein>
    <submittedName>
        <fullName evidence="1">Uncharacterized protein</fullName>
    </submittedName>
</protein>
<dbReference type="EMBL" id="KU130129">
    <property type="protein sequence ID" value="AMR57899.1"/>
    <property type="molecule type" value="Genomic_DNA"/>
</dbReference>
<reference evidence="1 2" key="1">
    <citation type="journal article" date="2016" name="Front. Microbiol.">
        <title>Characterization of Novel Bacteriophages for Biocontrol of Bacterial Blight in Leek Caused by Pseudomonas syringae pv. porri.</title>
        <authorList>
            <person name="Rombouts S."/>
            <person name="Lavigne R."/>
        </authorList>
    </citation>
    <scope>NUCLEOTIDE SEQUENCE [LARGE SCALE GENOMIC DNA]</scope>
</reference>
<organism evidence="1 2">
    <name type="scientific">Pseudomonas phage vB_PsyM_KIL4</name>
    <dbReference type="NCBI Taxonomy" id="1777069"/>
    <lineage>
        <taxon>Viruses</taxon>
        <taxon>Duplodnaviria</taxon>
        <taxon>Heunggongvirae</taxon>
        <taxon>Uroviricota</taxon>
        <taxon>Caudoviricetes</taxon>
        <taxon>Vandenendeviridae</taxon>
        <taxon>Gorskivirinae</taxon>
        <taxon>Flaumdravirus</taxon>
        <taxon>Flaumdravirus KIL2</taxon>
    </lineage>
</organism>
<keyword evidence="2" id="KW-1185">Reference proteome</keyword>
<gene>
    <name evidence="1" type="ORF">vB_PsyM_KIL4_0175</name>
</gene>
<proteinExistence type="predicted"/>
<evidence type="ECO:0000313" key="2">
    <source>
        <dbReference type="Proteomes" id="UP000229945"/>
    </source>
</evidence>
<dbReference type="Proteomes" id="UP000229945">
    <property type="component" value="Segment"/>
</dbReference>
<accession>A0A142IF94</accession>
<evidence type="ECO:0000313" key="1">
    <source>
        <dbReference type="EMBL" id="AMR57899.1"/>
    </source>
</evidence>